<proteinExistence type="predicted"/>
<dbReference type="AlphaFoldDB" id="A0A814BW39"/>
<feature type="compositionally biased region" description="Basic and acidic residues" evidence="1">
    <location>
        <begin position="28"/>
        <end position="40"/>
    </location>
</feature>
<dbReference type="Pfam" id="PF07716">
    <property type="entry name" value="bZIP_2"/>
    <property type="match status" value="1"/>
</dbReference>
<reference evidence="4" key="1">
    <citation type="submission" date="2021-02" db="EMBL/GenBank/DDBJ databases">
        <authorList>
            <person name="Nowell W R."/>
        </authorList>
    </citation>
    <scope>NUCLEOTIDE SEQUENCE</scope>
</reference>
<dbReference type="SMART" id="SM00338">
    <property type="entry name" value="BRLZ"/>
    <property type="match status" value="1"/>
</dbReference>
<name>A0A814BW39_ADIRI</name>
<evidence type="ECO:0000259" key="2">
    <source>
        <dbReference type="PROSITE" id="PS50217"/>
    </source>
</evidence>
<dbReference type="InterPro" id="IPR046347">
    <property type="entry name" value="bZIP_sf"/>
</dbReference>
<gene>
    <name evidence="3" type="ORF">EDS130_LOCUS7434</name>
    <name evidence="4" type="ORF">XAT740_LOCUS9757</name>
</gene>
<organism evidence="4 5">
    <name type="scientific">Adineta ricciae</name>
    <name type="common">Rotifer</name>
    <dbReference type="NCBI Taxonomy" id="249248"/>
    <lineage>
        <taxon>Eukaryota</taxon>
        <taxon>Metazoa</taxon>
        <taxon>Spiralia</taxon>
        <taxon>Gnathifera</taxon>
        <taxon>Rotifera</taxon>
        <taxon>Eurotatoria</taxon>
        <taxon>Bdelloidea</taxon>
        <taxon>Adinetida</taxon>
        <taxon>Adinetidae</taxon>
        <taxon>Adineta</taxon>
    </lineage>
</organism>
<dbReference type="EMBL" id="CAJNOJ010000022">
    <property type="protein sequence ID" value="CAF0853429.1"/>
    <property type="molecule type" value="Genomic_DNA"/>
</dbReference>
<dbReference type="PANTHER" id="PTHR23334">
    <property type="entry name" value="CCAAT/ENHANCER BINDING PROTEIN"/>
    <property type="match status" value="1"/>
</dbReference>
<feature type="region of interest" description="Disordered" evidence="1">
    <location>
        <begin position="28"/>
        <end position="64"/>
    </location>
</feature>
<dbReference type="Gene3D" id="1.20.5.170">
    <property type="match status" value="1"/>
</dbReference>
<dbReference type="PANTHER" id="PTHR23334:SF20">
    <property type="entry name" value="BASIC LEUCINE ZIPPER 24"/>
    <property type="match status" value="1"/>
</dbReference>
<feature type="domain" description="BZIP" evidence="2">
    <location>
        <begin position="28"/>
        <end position="91"/>
    </location>
</feature>
<protein>
    <recommendedName>
        <fullName evidence="2">BZIP domain-containing protein</fullName>
    </recommendedName>
</protein>
<evidence type="ECO:0000313" key="4">
    <source>
        <dbReference type="EMBL" id="CAF0934320.1"/>
    </source>
</evidence>
<dbReference type="PROSITE" id="PS50217">
    <property type="entry name" value="BZIP"/>
    <property type="match status" value="1"/>
</dbReference>
<dbReference type="GO" id="GO:0000978">
    <property type="term" value="F:RNA polymerase II cis-regulatory region sequence-specific DNA binding"/>
    <property type="evidence" value="ECO:0007669"/>
    <property type="project" value="TreeGrafter"/>
</dbReference>
<accession>A0A814BW39</accession>
<dbReference type="InterPro" id="IPR004827">
    <property type="entry name" value="bZIP"/>
</dbReference>
<dbReference type="Proteomes" id="UP000663852">
    <property type="component" value="Unassembled WGS sequence"/>
</dbReference>
<evidence type="ECO:0000313" key="5">
    <source>
        <dbReference type="Proteomes" id="UP000663828"/>
    </source>
</evidence>
<dbReference type="Proteomes" id="UP000663828">
    <property type="component" value="Unassembled WGS sequence"/>
</dbReference>
<keyword evidence="5" id="KW-1185">Reference proteome</keyword>
<dbReference type="GO" id="GO:0006351">
    <property type="term" value="P:DNA-templated transcription"/>
    <property type="evidence" value="ECO:0007669"/>
    <property type="project" value="InterPro"/>
</dbReference>
<evidence type="ECO:0000256" key="1">
    <source>
        <dbReference type="SAM" id="MobiDB-lite"/>
    </source>
</evidence>
<evidence type="ECO:0000313" key="3">
    <source>
        <dbReference type="EMBL" id="CAF0853429.1"/>
    </source>
</evidence>
<dbReference type="InterPro" id="IPR031106">
    <property type="entry name" value="C/EBP"/>
</dbReference>
<feature type="compositionally biased region" description="Basic and acidic residues" evidence="1">
    <location>
        <begin position="48"/>
        <end position="64"/>
    </location>
</feature>
<sequence>MSANDSKREDVSKCKVARFGNKKVIKYSDEYHHQRTKNNESVKNSRLKAKERQKQTESRMNKLAEDNRVLTERVDTLMKELQVLQSLYKELGQELPADAVQALKQINIQ</sequence>
<dbReference type="SUPFAM" id="SSF57959">
    <property type="entry name" value="Leucine zipper domain"/>
    <property type="match status" value="1"/>
</dbReference>
<dbReference type="EMBL" id="CAJNOR010000507">
    <property type="protein sequence ID" value="CAF0934320.1"/>
    <property type="molecule type" value="Genomic_DNA"/>
</dbReference>
<dbReference type="OrthoDB" id="10039716at2759"/>
<dbReference type="GO" id="GO:0000981">
    <property type="term" value="F:DNA-binding transcription factor activity, RNA polymerase II-specific"/>
    <property type="evidence" value="ECO:0007669"/>
    <property type="project" value="TreeGrafter"/>
</dbReference>
<comment type="caution">
    <text evidence="4">The sequence shown here is derived from an EMBL/GenBank/DDBJ whole genome shotgun (WGS) entry which is preliminary data.</text>
</comment>